<dbReference type="InterPro" id="IPR032466">
    <property type="entry name" value="Metal_Hydrolase"/>
</dbReference>
<dbReference type="Pfam" id="PF04909">
    <property type="entry name" value="Amidohydro_2"/>
    <property type="match status" value="1"/>
</dbReference>
<dbReference type="EMBL" id="CCRH01000009">
    <property type="protein sequence ID" value="CDZ36595.1"/>
    <property type="molecule type" value="Genomic_DNA"/>
</dbReference>
<gene>
    <name evidence="3" type="ORF">NGAL_HAMBI1145_34210</name>
</gene>
<dbReference type="GO" id="GO:0016831">
    <property type="term" value="F:carboxy-lyase activity"/>
    <property type="evidence" value="ECO:0007669"/>
    <property type="project" value="InterPro"/>
</dbReference>
<protein>
    <submittedName>
        <fullName evidence="3">Putative TIM-barrel fold metal-dependent hydrolase</fullName>
    </submittedName>
</protein>
<name>A0A0T7FNM2_NEOGA</name>
<accession>A0A0T7FNM2</accession>
<dbReference type="Proteomes" id="UP000046176">
    <property type="component" value="Unassembled WGS sequence"/>
</dbReference>
<reference evidence="3 4" key="1">
    <citation type="submission" date="2014-08" db="EMBL/GenBank/DDBJ databases">
        <authorList>
            <person name="Chen Y.-H."/>
        </authorList>
    </citation>
    <scope>NUCLEOTIDE SEQUENCE [LARGE SCALE GENOMIC DNA]</scope>
</reference>
<evidence type="ECO:0000313" key="4">
    <source>
        <dbReference type="Proteomes" id="UP000046176"/>
    </source>
</evidence>
<dbReference type="AlphaFoldDB" id="A0A0T7FNM2"/>
<dbReference type="GO" id="GO:0005737">
    <property type="term" value="C:cytoplasm"/>
    <property type="evidence" value="ECO:0007669"/>
    <property type="project" value="TreeGrafter"/>
</dbReference>
<proteinExistence type="predicted"/>
<dbReference type="PANTHER" id="PTHR21240:SF28">
    <property type="entry name" value="ISO-OROTATE DECARBOXYLASE (EUROFUNG)"/>
    <property type="match status" value="1"/>
</dbReference>
<dbReference type="GO" id="GO:0016787">
    <property type="term" value="F:hydrolase activity"/>
    <property type="evidence" value="ECO:0007669"/>
    <property type="project" value="UniProtKB-KW"/>
</dbReference>
<dbReference type="InterPro" id="IPR006680">
    <property type="entry name" value="Amidohydro-rel"/>
</dbReference>
<dbReference type="InterPro" id="IPR032465">
    <property type="entry name" value="ACMSD"/>
</dbReference>
<organism evidence="3 4">
    <name type="scientific">Neorhizobium galegae bv. officinalis</name>
    <dbReference type="NCBI Taxonomy" id="323656"/>
    <lineage>
        <taxon>Bacteria</taxon>
        <taxon>Pseudomonadati</taxon>
        <taxon>Pseudomonadota</taxon>
        <taxon>Alphaproteobacteria</taxon>
        <taxon>Hyphomicrobiales</taxon>
        <taxon>Rhizobiaceae</taxon>
        <taxon>Rhizobium/Agrobacterium group</taxon>
        <taxon>Neorhizobium</taxon>
    </lineage>
</organism>
<feature type="domain" description="Amidohydrolase-related" evidence="2">
    <location>
        <begin position="20"/>
        <end position="367"/>
    </location>
</feature>
<evidence type="ECO:0000259" key="2">
    <source>
        <dbReference type="Pfam" id="PF04909"/>
    </source>
</evidence>
<sequence>MTETQTLERPVEAKTKYNLIDCDIHPSMKTPAEIHPYLSQRWRDHLATYGGHTRQGLSETLSHPRMVPEVSRVDSWPPAGGPPGSDLAFLREQHLDGLGIDIGVLVPLRFNASGQRHPDFATAIATAINDWQVGKFLEPEPRLRGSIIATQEDPQSAVAEINRRASDRRFVQILLPPRSIEPLGKRRHWPIFEAAVSHGLPISLHVGGVGGHQATGAGWPSYYIEEHHSQVQTMQSVISSLIFEGVFEQFPDLKISFVEGGFSWVPAFGWRMDKAWGAMRDEVPHVKRPPSEYLKNNIWFTTQPMEEPNPARNLTDTLNWIGTDRLMFSTDYPHWDFDDPRYAFKVPLSAAEKAAIFAGNAINFYGLN</sequence>
<dbReference type="PANTHER" id="PTHR21240">
    <property type="entry name" value="2-AMINO-3-CARBOXYLMUCONATE-6-SEMIALDEHYDE DECARBOXYLASE"/>
    <property type="match status" value="1"/>
</dbReference>
<dbReference type="SUPFAM" id="SSF51556">
    <property type="entry name" value="Metallo-dependent hydrolases"/>
    <property type="match status" value="1"/>
</dbReference>
<keyword evidence="1" id="KW-0456">Lyase</keyword>
<dbReference type="RefSeq" id="WP_046667512.1">
    <property type="nucleotide sequence ID" value="NZ_CCRH01000009.1"/>
</dbReference>
<keyword evidence="3" id="KW-0378">Hydrolase</keyword>
<dbReference type="Gene3D" id="3.20.20.140">
    <property type="entry name" value="Metal-dependent hydrolases"/>
    <property type="match status" value="1"/>
</dbReference>
<dbReference type="GO" id="GO:0019748">
    <property type="term" value="P:secondary metabolic process"/>
    <property type="evidence" value="ECO:0007669"/>
    <property type="project" value="TreeGrafter"/>
</dbReference>
<dbReference type="OrthoDB" id="149172at2"/>
<evidence type="ECO:0000256" key="1">
    <source>
        <dbReference type="ARBA" id="ARBA00023239"/>
    </source>
</evidence>
<evidence type="ECO:0000313" key="3">
    <source>
        <dbReference type="EMBL" id="CDZ36595.1"/>
    </source>
</evidence>